<sequence>MAQLIRRAAVPDVFVDASTVEVTGESLVTEFAPDWTGNGLVAADPEGGEGLRIVCGQEIGTVAVAAELWDGPPPLDLAGWQDVAEVSTSWESALLNFATTPRPDEEEAELRLPGPGDYRVRVHGRNRDDGDPREEGDPVEEYLIRLWPAPWGEPCLHKAASETGALWRGEG</sequence>
<keyword evidence="3" id="KW-1185">Reference proteome</keyword>
<evidence type="ECO:0000313" key="3">
    <source>
        <dbReference type="Proteomes" id="UP000272474"/>
    </source>
</evidence>
<dbReference type="Proteomes" id="UP000272474">
    <property type="component" value="Unassembled WGS sequence"/>
</dbReference>
<dbReference type="EMBL" id="RBAL01000027">
    <property type="protein sequence ID" value="RKN37189.1"/>
    <property type="molecule type" value="Genomic_DNA"/>
</dbReference>
<feature type="region of interest" description="Disordered" evidence="1">
    <location>
        <begin position="105"/>
        <end position="138"/>
    </location>
</feature>
<name>A0A3A9YLQ3_9ACTN</name>
<reference evidence="2 3" key="1">
    <citation type="journal article" date="2014" name="Int. J. Syst. Evol. Microbiol.">
        <title>Streptomyces hoynatensis sp. nov., isolated from deep marine sediment.</title>
        <authorList>
            <person name="Veyisoglu A."/>
            <person name="Sahin N."/>
        </authorList>
    </citation>
    <scope>NUCLEOTIDE SEQUENCE [LARGE SCALE GENOMIC DNA]</scope>
    <source>
        <strain evidence="2 3">KCTC 29097</strain>
    </source>
</reference>
<comment type="caution">
    <text evidence="2">The sequence shown here is derived from an EMBL/GenBank/DDBJ whole genome shotgun (WGS) entry which is preliminary data.</text>
</comment>
<dbReference type="AlphaFoldDB" id="A0A3A9YLQ3"/>
<organism evidence="2 3">
    <name type="scientific">Streptomyces hoynatensis</name>
    <dbReference type="NCBI Taxonomy" id="1141874"/>
    <lineage>
        <taxon>Bacteria</taxon>
        <taxon>Bacillati</taxon>
        <taxon>Actinomycetota</taxon>
        <taxon>Actinomycetes</taxon>
        <taxon>Kitasatosporales</taxon>
        <taxon>Streptomycetaceae</taxon>
        <taxon>Streptomyces</taxon>
    </lineage>
</organism>
<protein>
    <submittedName>
        <fullName evidence="2">Uncharacterized protein</fullName>
    </submittedName>
</protein>
<evidence type="ECO:0000313" key="2">
    <source>
        <dbReference type="EMBL" id="RKN37189.1"/>
    </source>
</evidence>
<feature type="compositionally biased region" description="Basic and acidic residues" evidence="1">
    <location>
        <begin position="125"/>
        <end position="136"/>
    </location>
</feature>
<accession>A0A3A9YLQ3</accession>
<proteinExistence type="predicted"/>
<evidence type="ECO:0000256" key="1">
    <source>
        <dbReference type="SAM" id="MobiDB-lite"/>
    </source>
</evidence>
<gene>
    <name evidence="2" type="ORF">D7294_28645</name>
</gene>